<dbReference type="InterPro" id="IPR054567">
    <property type="entry name" value="NNH7"/>
</dbReference>
<feature type="domain" description="AAA+ ATPase" evidence="1">
    <location>
        <begin position="349"/>
        <end position="493"/>
    </location>
</feature>
<dbReference type="SMART" id="SM00382">
    <property type="entry name" value="AAA"/>
    <property type="match status" value="1"/>
</dbReference>
<sequence>MTYADAVRLLGAGDSPFISALGRLAGAGGTALSVATLGAIDLFAVRDEIVNYGNQAVRGIRERLSGLGRYDRTQRLVAAHTVLVISSFFEAFDETLTAIGVDPAELEITLAEQVALGARTNAEFERLGVLNALVDHQVPLPSPLVPFEVLTAQLNDYFRDLMGSVVVFVSKLVGGENAIRGIELYFNEDEPQRGIAATALRRYEIGYRSLAAEVPEFVIWAAMTDAAASRATTRRIGTELARQFAELTTGLAGIRALLADLAAGNAATSRIDLAARYRRELHSPVLAIGDLPDGVTLPTTAALYVNPRARVGAAESDARVATEAWWADAIVVADLQPFLAGYLTGPEAVTGPLLVLGQPGSGKSLLSRILAANLPPTDFLCVRVELRSVAADASVQEQIESAVYQSVGERLAWPELVRSAGGALPVVLLDGYDELLQASGVNRANYLEQVRDFQRREAELGRPLAVLVTSRTVVADRARVPEGSIVLRLEPFDEPQIDRWLSVWAATNKAGLARRSLVPLTTPVALRYRELAEQPLLLLMLSLYDAWDNALQATAGGLDRAELYERLFTDFARREIGKREPATPAGSDRAAVGREIRRLELIALAMFNRGAQLITEAQLDADLDQLLGEDRVEPARPDGYDRPLTAAQLLVGRFFFIHESTAREGTDAPQRSFEFLHATFGEFLVARRVVGTLAELAEERAHQQRRDFPGTLDAGPLYAWLSFAVLAGRAPVIEFCRVLLARFSSDLHQQCRALLYALLRDAGHPQPTWSLANYRPVRQAVSARHAAFTANLVTLMVLLSPDGIDSDDLFPPAQGSSWRSHALLWESQLPSDGWYSLWQTVRMTYRFPEGISVLDLHKARPEGHLVLEDGAAVTLAGSLPLGPTRTDLGNSDAFRDYSDAFRDYSVAAASPVGGWLREAAFRSDGYFTRILAHSFTPFWRYVALDQVRIYAAGPPGTDAATLLELLLAPEPFDDDSLRRRIEAYTLCVDALHDNEAMPALVMRALAADAARIAPATVLEVLSMILTTPSANRPNHLIRHGKRVAEILARVHVRGGAPHLIRSVYMTYEKAVR</sequence>
<dbReference type="InterPro" id="IPR027417">
    <property type="entry name" value="P-loop_NTPase"/>
</dbReference>
<reference evidence="2" key="1">
    <citation type="journal article" date="2014" name="Int. J. Syst. Evol. Microbiol.">
        <title>Complete genome sequence of Corynebacterium casei LMG S-19264T (=DSM 44701T), isolated from a smear-ripened cheese.</title>
        <authorList>
            <consortium name="US DOE Joint Genome Institute (JGI-PGF)"/>
            <person name="Walter F."/>
            <person name="Albersmeier A."/>
            <person name="Kalinowski J."/>
            <person name="Ruckert C."/>
        </authorList>
    </citation>
    <scope>NUCLEOTIDE SEQUENCE</scope>
    <source>
        <strain evidence="2">CGMCC 4.7312</strain>
    </source>
</reference>
<protein>
    <recommendedName>
        <fullName evidence="1">AAA+ ATPase domain-containing protein</fullName>
    </recommendedName>
</protein>
<evidence type="ECO:0000259" key="1">
    <source>
        <dbReference type="SMART" id="SM00382"/>
    </source>
</evidence>
<dbReference type="AlphaFoldDB" id="A0A917TVR1"/>
<gene>
    <name evidence="2" type="ORF">GCM10011608_25400</name>
</gene>
<dbReference type="InterPro" id="IPR003593">
    <property type="entry name" value="AAA+_ATPase"/>
</dbReference>
<accession>A0A917TVR1</accession>
<dbReference type="Proteomes" id="UP000608890">
    <property type="component" value="Unassembled WGS sequence"/>
</dbReference>
<evidence type="ECO:0000313" key="2">
    <source>
        <dbReference type="EMBL" id="GGM39594.1"/>
    </source>
</evidence>
<keyword evidence="3" id="KW-1185">Reference proteome</keyword>
<organism evidence="2 3">
    <name type="scientific">Micromonospora sonchi</name>
    <dbReference type="NCBI Taxonomy" id="1763543"/>
    <lineage>
        <taxon>Bacteria</taxon>
        <taxon>Bacillati</taxon>
        <taxon>Actinomycetota</taxon>
        <taxon>Actinomycetes</taxon>
        <taxon>Micromonosporales</taxon>
        <taxon>Micromonosporaceae</taxon>
        <taxon>Micromonospora</taxon>
    </lineage>
</organism>
<dbReference type="Gene3D" id="3.40.50.300">
    <property type="entry name" value="P-loop containing nucleotide triphosphate hydrolases"/>
    <property type="match status" value="1"/>
</dbReference>
<dbReference type="Pfam" id="PF22738">
    <property type="entry name" value="NNH7"/>
    <property type="match status" value="1"/>
</dbReference>
<proteinExistence type="predicted"/>
<reference evidence="2" key="2">
    <citation type="submission" date="2020-09" db="EMBL/GenBank/DDBJ databases">
        <authorList>
            <person name="Sun Q."/>
            <person name="Zhou Y."/>
        </authorList>
    </citation>
    <scope>NUCLEOTIDE SEQUENCE</scope>
    <source>
        <strain evidence="2">CGMCC 4.7312</strain>
    </source>
</reference>
<dbReference type="EMBL" id="BMNB01000010">
    <property type="protein sequence ID" value="GGM39594.1"/>
    <property type="molecule type" value="Genomic_DNA"/>
</dbReference>
<evidence type="ECO:0000313" key="3">
    <source>
        <dbReference type="Proteomes" id="UP000608890"/>
    </source>
</evidence>
<dbReference type="SUPFAM" id="SSF52540">
    <property type="entry name" value="P-loop containing nucleoside triphosphate hydrolases"/>
    <property type="match status" value="1"/>
</dbReference>
<name>A0A917TVR1_9ACTN</name>
<comment type="caution">
    <text evidence="2">The sequence shown here is derived from an EMBL/GenBank/DDBJ whole genome shotgun (WGS) entry which is preliminary data.</text>
</comment>